<evidence type="ECO:0000259" key="2">
    <source>
        <dbReference type="Pfam" id="PF02517"/>
    </source>
</evidence>
<organism evidence="3 4">
    <name type="scientific">Gemmata algarum</name>
    <dbReference type="NCBI Taxonomy" id="2975278"/>
    <lineage>
        <taxon>Bacteria</taxon>
        <taxon>Pseudomonadati</taxon>
        <taxon>Planctomycetota</taxon>
        <taxon>Planctomycetia</taxon>
        <taxon>Gemmatales</taxon>
        <taxon>Gemmataceae</taxon>
        <taxon>Gemmata</taxon>
    </lineage>
</organism>
<dbReference type="RefSeq" id="WP_320686319.1">
    <property type="nucleotide sequence ID" value="NZ_JAXBLV010000111.1"/>
</dbReference>
<feature type="domain" description="CAAX prenyl protease 2/Lysostaphin resistance protein A-like" evidence="2">
    <location>
        <begin position="191"/>
        <end position="276"/>
    </location>
</feature>
<sequence length="380" mass="40323">MSEPTNEPPLVTRTDLPLVAPVAPAQTTRPRPGLLEAVVWCGLFVATQLLGAIIGTGVVFGALMYSAADPKAFADEQLDGFGKAVDLKSEGERSPIPDEIGRSLASGMLAAQFASLGLILLVLPRRIGPDWARQIGLRRPHPLHVFLALLLVPAFMICADLIQTLFLWATGMKPPPVVKALNGVFGSFPWPLTALAVAVGPGVVEELWCRGFLGRGLCARYGIPVGVLFTAVLFAAMHLDPSQLVVITLMGLYLHFVYLAARSIWVPILLHATNNGLAILLALVLKVGDSQGNVEVPLAVHVLAFSLLLFGSVALWTSRAEIVPVRGAGNEPWQPESAGVSAPPDGVKMRLVYVAFSPAAVLCAVASFGALAVLLYQLSR</sequence>
<feature type="transmembrane region" description="Helical" evidence="1">
    <location>
        <begin position="188"/>
        <end position="209"/>
    </location>
</feature>
<gene>
    <name evidence="3" type="ORF">R5W23_000575</name>
</gene>
<keyword evidence="3" id="KW-0645">Protease</keyword>
<keyword evidence="3" id="KW-0378">Hydrolase</keyword>
<dbReference type="PANTHER" id="PTHR36435:SF1">
    <property type="entry name" value="CAAX AMINO TERMINAL PROTEASE FAMILY PROTEIN"/>
    <property type="match status" value="1"/>
</dbReference>
<evidence type="ECO:0000313" key="3">
    <source>
        <dbReference type="EMBL" id="MDY3559581.1"/>
    </source>
</evidence>
<proteinExistence type="predicted"/>
<keyword evidence="4" id="KW-1185">Reference proteome</keyword>
<dbReference type="GO" id="GO:0008237">
    <property type="term" value="F:metallopeptidase activity"/>
    <property type="evidence" value="ECO:0007669"/>
    <property type="project" value="UniProtKB-KW"/>
</dbReference>
<dbReference type="Proteomes" id="UP001272242">
    <property type="component" value="Unassembled WGS sequence"/>
</dbReference>
<keyword evidence="1" id="KW-0472">Membrane</keyword>
<feature type="transmembrane region" description="Helical" evidence="1">
    <location>
        <begin position="104"/>
        <end position="123"/>
    </location>
</feature>
<evidence type="ECO:0000256" key="1">
    <source>
        <dbReference type="SAM" id="Phobius"/>
    </source>
</evidence>
<keyword evidence="3" id="KW-0482">Metalloprotease</keyword>
<feature type="transmembrane region" description="Helical" evidence="1">
    <location>
        <begin position="298"/>
        <end position="316"/>
    </location>
</feature>
<dbReference type="InterPro" id="IPR003675">
    <property type="entry name" value="Rce1/LyrA-like_dom"/>
</dbReference>
<feature type="transmembrane region" description="Helical" evidence="1">
    <location>
        <begin position="37"/>
        <end position="65"/>
    </location>
</feature>
<feature type="transmembrane region" description="Helical" evidence="1">
    <location>
        <begin position="143"/>
        <end position="168"/>
    </location>
</feature>
<keyword evidence="1" id="KW-1133">Transmembrane helix</keyword>
<feature type="transmembrane region" description="Helical" evidence="1">
    <location>
        <begin position="221"/>
        <end position="238"/>
    </location>
</feature>
<evidence type="ECO:0000313" key="4">
    <source>
        <dbReference type="Proteomes" id="UP001272242"/>
    </source>
</evidence>
<feature type="transmembrane region" description="Helical" evidence="1">
    <location>
        <begin position="351"/>
        <end position="376"/>
    </location>
</feature>
<name>A0ABU5EWA5_9BACT</name>
<protein>
    <submittedName>
        <fullName evidence="3">CPBP family intramembrane metalloprotease</fullName>
    </submittedName>
</protein>
<dbReference type="EMBL" id="JAXBLV010000111">
    <property type="protein sequence ID" value="MDY3559581.1"/>
    <property type="molecule type" value="Genomic_DNA"/>
</dbReference>
<accession>A0ABU5EWA5</accession>
<dbReference type="PANTHER" id="PTHR36435">
    <property type="entry name" value="SLR1288 PROTEIN"/>
    <property type="match status" value="1"/>
</dbReference>
<dbReference type="InterPro" id="IPR052710">
    <property type="entry name" value="CAAX_protease"/>
</dbReference>
<reference evidence="4" key="1">
    <citation type="journal article" date="2023" name="Mar. Drugs">
        <title>Gemmata algarum, a Novel Planctomycete Isolated from an Algal Mat, Displays Antimicrobial Activity.</title>
        <authorList>
            <person name="Kumar G."/>
            <person name="Kallscheuer N."/>
            <person name="Kashif M."/>
            <person name="Ahamad S."/>
            <person name="Jagadeeshwari U."/>
            <person name="Pannikurungottu S."/>
            <person name="Haufschild T."/>
            <person name="Kabuu M."/>
            <person name="Sasikala C."/>
            <person name="Jogler C."/>
            <person name="Ramana C."/>
        </authorList>
    </citation>
    <scope>NUCLEOTIDE SEQUENCE [LARGE SCALE GENOMIC DNA]</scope>
    <source>
        <strain evidence="4">JC673</strain>
    </source>
</reference>
<comment type="caution">
    <text evidence="3">The sequence shown here is derived from an EMBL/GenBank/DDBJ whole genome shotgun (WGS) entry which is preliminary data.</text>
</comment>
<dbReference type="Pfam" id="PF02517">
    <property type="entry name" value="Rce1-like"/>
    <property type="match status" value="1"/>
</dbReference>
<feature type="transmembrane region" description="Helical" evidence="1">
    <location>
        <begin position="268"/>
        <end position="286"/>
    </location>
</feature>
<keyword evidence="1" id="KW-0812">Transmembrane</keyword>